<dbReference type="Gene3D" id="2.40.50.990">
    <property type="match status" value="1"/>
</dbReference>
<evidence type="ECO:0000256" key="4">
    <source>
        <dbReference type="ARBA" id="ARBA00022490"/>
    </source>
</evidence>
<keyword evidence="8" id="KW-0067">ATP-binding</keyword>
<dbReference type="PANTHER" id="PTHR19211:SF5">
    <property type="entry name" value="ELONGATION FACTOR 3A-RELATED"/>
    <property type="match status" value="1"/>
</dbReference>
<proteinExistence type="inferred from homology"/>
<organism evidence="13 14">
    <name type="scientific">Polarella glacialis</name>
    <name type="common">Dinoflagellate</name>
    <dbReference type="NCBI Taxonomy" id="89957"/>
    <lineage>
        <taxon>Eukaryota</taxon>
        <taxon>Sar</taxon>
        <taxon>Alveolata</taxon>
        <taxon>Dinophyceae</taxon>
        <taxon>Suessiales</taxon>
        <taxon>Suessiaceae</taxon>
        <taxon>Polarella</taxon>
    </lineage>
</organism>
<dbReference type="InterPro" id="IPR003439">
    <property type="entry name" value="ABC_transporter-like_ATP-bd"/>
</dbReference>
<dbReference type="InterPro" id="IPR017871">
    <property type="entry name" value="ABC_transporter-like_CS"/>
</dbReference>
<feature type="repeat" description="HEAT" evidence="11">
    <location>
        <begin position="144"/>
        <end position="182"/>
    </location>
</feature>
<dbReference type="GO" id="GO:0005737">
    <property type="term" value="C:cytoplasm"/>
    <property type="evidence" value="ECO:0007669"/>
    <property type="project" value="UniProtKB-SubCell"/>
</dbReference>
<dbReference type="EMBL" id="CAJNNW010025435">
    <property type="protein sequence ID" value="CAE8677259.1"/>
    <property type="molecule type" value="Genomic_DNA"/>
</dbReference>
<evidence type="ECO:0000256" key="11">
    <source>
        <dbReference type="PROSITE-ProRule" id="PRU00103"/>
    </source>
</evidence>
<keyword evidence="4" id="KW-0963">Cytoplasm</keyword>
<keyword evidence="9" id="KW-0648">Protein biosynthesis</keyword>
<protein>
    <recommendedName>
        <fullName evidence="12">ABC transporter domain-containing protein</fullName>
    </recommendedName>
</protein>
<dbReference type="InterPro" id="IPR047038">
    <property type="entry name" value="eEF3_chromodomain-like_sf"/>
</dbReference>
<evidence type="ECO:0000259" key="12">
    <source>
        <dbReference type="PROSITE" id="PS50893"/>
    </source>
</evidence>
<dbReference type="InterPro" id="IPR016024">
    <property type="entry name" value="ARM-type_fold"/>
</dbReference>
<dbReference type="UniPathway" id="UPA00345"/>
<dbReference type="PROSITE" id="PS00211">
    <property type="entry name" value="ABC_TRANSPORTER_1"/>
    <property type="match status" value="2"/>
</dbReference>
<evidence type="ECO:0000256" key="3">
    <source>
        <dbReference type="ARBA" id="ARBA00011054"/>
    </source>
</evidence>
<sequence length="1052" mass="113377">AAVASSALRSVFLGRPEEARTLLALDELLLVPVEGDGALLTALAVLAVVVGPAGLPLLLRVLVATLSKVEDKHAQVRSAAAAASEAIVLSCDPFAFEALLPALAAALDARRSPVMKLHALRLLTLCWRQSKDGEKAVAEKLPELLPLAVALLLDTSSEVRAAAAEAADSLMQLCDNSDLAPYLEDILGCARGSRDVAKCVSELAEVIFVQRVDAPALAVVLPVLTKGLKSRNAKTQRQACIIAENMGRLVSAVADVKPFAPQLLPLLKRISDEVADPDIRAVAGRAHEFFARVAERDTTGKVRQELRSLLDMAVVEAEMAAAGAKAGGRDVVSAPCPLQVRDVVLDHAVLLCLGLGRHRAQEQAAWRQRICPLLEPVMIGSSGPGDLDLDVLLSSLQDVAGRLAVAAPSEASGSTMAVGTGSSSEKLCDCTLTLACGAATLLTEARLQLLRGRVYGLVGGNDSGKSTLLRAIHERRVTGFPSASELSTALVEHGVGERAPECELGPVDFLLTDPVIKRLGLHQEKVVLALKSMGFDEGARLKKPIKTLSGGWRMKLGLVRAMLQSADVVLLDEPTGHLDQSNISWLEDYVHGLQDDKEKMVTTLVVSHDAPFLDRVCTDIIHVHEGKLHSYHGNFSSFLEQVPGAQLGSKQEEEQLLQSFALPEPGSLEGVRSRGKRFLFLQDAFYAYPGGNGVPAVRGATVECSLRSRVAIMGPNGAGKSTVAALVVGELAPDSGPAWRHPNLRMAFVAQHAFHHLEEHLDLTATEYILWRFEGSEDREALGFRAEEEEVAEPKTYRLVDDRLEQCASDNREAVQPEVIVDRRQRGRLGYEYELRWKGRPATMWLSRQQVAAMGCLGMAKREDERQAAHRSLSSRPLTTPSVEAHLAGFGLCPEEASHRRLGALSSGQRARAVLGAATWLAPHLLVLDEPTNYLDQPSLAALVAGLKVFGGGVLIISHTAAFVDEVCTERWMMQQGVLRREGAVAFADDEATGPNAVALAAAAAAKDLKERKKQKRLKELRKRFGQEVSEGEDDEWYEKLLKKANPKTSAS</sequence>
<comment type="caution">
    <text evidence="13">The sequence shown here is derived from an EMBL/GenBank/DDBJ whole genome shotgun (WGS) entry which is preliminary data.</text>
</comment>
<feature type="domain" description="ABC transporter" evidence="12">
    <location>
        <begin position="425"/>
        <end position="650"/>
    </location>
</feature>
<dbReference type="PROSITE" id="PS50893">
    <property type="entry name" value="ABC_TRANSPORTER_2"/>
    <property type="match status" value="2"/>
</dbReference>
<dbReference type="Gene3D" id="1.25.10.10">
    <property type="entry name" value="Leucine-rich Repeat Variant"/>
    <property type="match status" value="1"/>
</dbReference>
<comment type="similarity">
    <text evidence="3">Belongs to the ABC transporter superfamily. ABCF family. EF3 subfamily.</text>
</comment>
<keyword evidence="6" id="KW-0547">Nucleotide-binding</keyword>
<evidence type="ECO:0000256" key="2">
    <source>
        <dbReference type="ARBA" id="ARBA00004815"/>
    </source>
</evidence>
<dbReference type="Gene3D" id="3.40.50.300">
    <property type="entry name" value="P-loop containing nucleotide triphosphate hydrolases"/>
    <property type="match status" value="2"/>
</dbReference>
<dbReference type="Pfam" id="PF00005">
    <property type="entry name" value="ABC_tran"/>
    <property type="match status" value="2"/>
</dbReference>
<evidence type="ECO:0000256" key="5">
    <source>
        <dbReference type="ARBA" id="ARBA00022737"/>
    </source>
</evidence>
<dbReference type="InterPro" id="IPR003593">
    <property type="entry name" value="AAA+_ATPase"/>
</dbReference>
<dbReference type="CDD" id="cd03221">
    <property type="entry name" value="ABCF_EF-3"/>
    <property type="match status" value="1"/>
</dbReference>
<feature type="non-terminal residue" evidence="13">
    <location>
        <position position="1"/>
    </location>
</feature>
<dbReference type="GO" id="GO:0016887">
    <property type="term" value="F:ATP hydrolysis activity"/>
    <property type="evidence" value="ECO:0007669"/>
    <property type="project" value="InterPro"/>
</dbReference>
<dbReference type="SMART" id="SM00382">
    <property type="entry name" value="AAA"/>
    <property type="match status" value="2"/>
</dbReference>
<dbReference type="InterPro" id="IPR027417">
    <property type="entry name" value="P-loop_NTPase"/>
</dbReference>
<keyword evidence="7" id="KW-0251">Elongation factor</keyword>
<evidence type="ECO:0000256" key="9">
    <source>
        <dbReference type="ARBA" id="ARBA00022917"/>
    </source>
</evidence>
<evidence type="ECO:0000313" key="13">
    <source>
        <dbReference type="EMBL" id="CAE8677259.1"/>
    </source>
</evidence>
<evidence type="ECO:0000313" key="14">
    <source>
        <dbReference type="Proteomes" id="UP000626109"/>
    </source>
</evidence>
<comment type="pathway">
    <text evidence="2">Protein biosynthesis; polypeptide chain elongation.</text>
</comment>
<feature type="domain" description="ABC transporter" evidence="12">
    <location>
        <begin position="679"/>
        <end position="1001"/>
    </location>
</feature>
<comment type="subcellular location">
    <subcellularLocation>
        <location evidence="1">Cytoplasm</location>
    </subcellularLocation>
</comment>
<dbReference type="InterPro" id="IPR011989">
    <property type="entry name" value="ARM-like"/>
</dbReference>
<dbReference type="PANTHER" id="PTHR19211">
    <property type="entry name" value="ATP-BINDING TRANSPORT PROTEIN-RELATED"/>
    <property type="match status" value="1"/>
</dbReference>
<dbReference type="PROSITE" id="PS50077">
    <property type="entry name" value="HEAT_REPEAT"/>
    <property type="match status" value="1"/>
</dbReference>
<dbReference type="InterPro" id="IPR050611">
    <property type="entry name" value="ABCF"/>
</dbReference>
<evidence type="ECO:0000256" key="8">
    <source>
        <dbReference type="ARBA" id="ARBA00022840"/>
    </source>
</evidence>
<gene>
    <name evidence="13" type="ORF">PGLA2088_LOCUS20242</name>
</gene>
<accession>A0A813JHN6</accession>
<dbReference type="Pfam" id="PF24984">
    <property type="entry name" value="HEAT_EF3_GNC1"/>
    <property type="match status" value="1"/>
</dbReference>
<dbReference type="Pfam" id="PF24987">
    <property type="entry name" value="HEAT_EF3_N"/>
    <property type="match status" value="1"/>
</dbReference>
<dbReference type="SUPFAM" id="SSF48371">
    <property type="entry name" value="ARM repeat"/>
    <property type="match status" value="1"/>
</dbReference>
<name>A0A813JHN6_POLGL</name>
<dbReference type="AlphaFoldDB" id="A0A813JHN6"/>
<dbReference type="GO" id="GO:0005524">
    <property type="term" value="F:ATP binding"/>
    <property type="evidence" value="ECO:0007669"/>
    <property type="project" value="UniProtKB-KW"/>
</dbReference>
<evidence type="ECO:0000256" key="6">
    <source>
        <dbReference type="ARBA" id="ARBA00022741"/>
    </source>
</evidence>
<reference evidence="13" key="1">
    <citation type="submission" date="2021-02" db="EMBL/GenBank/DDBJ databases">
        <authorList>
            <person name="Dougan E. K."/>
            <person name="Rhodes N."/>
            <person name="Thang M."/>
            <person name="Chan C."/>
        </authorList>
    </citation>
    <scope>NUCLEOTIDE SEQUENCE</scope>
</reference>
<evidence type="ECO:0000256" key="10">
    <source>
        <dbReference type="ARBA" id="ARBA00049360"/>
    </source>
</evidence>
<comment type="catalytic activity">
    <reaction evidence="10">
        <text>ATP + H2O = ADP + phosphate + H(+)</text>
        <dbReference type="Rhea" id="RHEA:13065"/>
        <dbReference type="ChEBI" id="CHEBI:15377"/>
        <dbReference type="ChEBI" id="CHEBI:15378"/>
        <dbReference type="ChEBI" id="CHEBI:30616"/>
        <dbReference type="ChEBI" id="CHEBI:43474"/>
        <dbReference type="ChEBI" id="CHEBI:456216"/>
    </reaction>
</comment>
<dbReference type="GO" id="GO:0006414">
    <property type="term" value="P:translational elongation"/>
    <property type="evidence" value="ECO:0007669"/>
    <property type="project" value="UniProtKB-UniPathway"/>
</dbReference>
<dbReference type="Proteomes" id="UP000626109">
    <property type="component" value="Unassembled WGS sequence"/>
</dbReference>
<keyword evidence="5" id="KW-0677">Repeat</keyword>
<evidence type="ECO:0000256" key="7">
    <source>
        <dbReference type="ARBA" id="ARBA00022768"/>
    </source>
</evidence>
<evidence type="ECO:0000256" key="1">
    <source>
        <dbReference type="ARBA" id="ARBA00004496"/>
    </source>
</evidence>
<dbReference type="SUPFAM" id="SSF52540">
    <property type="entry name" value="P-loop containing nucleoside triphosphate hydrolases"/>
    <property type="match status" value="2"/>
</dbReference>
<dbReference type="InterPro" id="IPR021133">
    <property type="entry name" value="HEAT_type_2"/>
</dbReference>